<dbReference type="RefSeq" id="XP_023622349.1">
    <property type="nucleotide sequence ID" value="XM_023766581.1"/>
</dbReference>
<feature type="compositionally biased region" description="Basic and acidic residues" evidence="1">
    <location>
        <begin position="554"/>
        <end position="563"/>
    </location>
</feature>
<feature type="region of interest" description="Disordered" evidence="1">
    <location>
        <begin position="383"/>
        <end position="420"/>
    </location>
</feature>
<dbReference type="OrthoDB" id="5404323at2759"/>
<sequence>MAATATQQQPMSITRWIPSLPAMLMNPFGMAEPDNSSKNSDDQKDNVAVRVNGIPKGDQPVESRPPLHSTFSFGESDASPSPSRTSRSSFFAEPETTNSLSAGSREGSIDGKRLSRGRPKTHFSVCHAPPESRTRQRLHRRPRSLLQLHRLRDSARPMPAFEVVPSTNFSLSLNAAVTRVFMTKHGLHPHDLVVLKAEKYSMQSDEEDELRDVIGLICKGGRKDDEKVGGGGAKIIMADGKTWDAYPISNGGYEFNSVDKNGLALTVRWVPKRNKDGSTVGKDGLRRFNFSTISPNTRRHPVIAALSKTALDINDTYRLPDPSPPTPLGTPKASTTFLQDVMDDELGDIKQTCDTDPHLRELITITSIFVTFKENWSPSFKYSTEDCTHKPFPSSPSKSAMGSPMTSPPGSPALSPNFHLHHQPLEKRGSIKSISSGIVRRTSLLNSRSKRNSLASNPEDDAHNSPSRSSSITNKINGRARADSSSTVLVHRAASNRRKNNQQWRPELLGAKAETVQEGSREDLSRVSESRSRKDGELPKPSPLATGIMSQRSSWEKDDETRGESVTSVGSKREGKGDKKTGKEKKTGKKAGRLRRLLCVSGDSS</sequence>
<feature type="region of interest" description="Disordered" evidence="1">
    <location>
        <begin position="24"/>
        <end position="142"/>
    </location>
</feature>
<evidence type="ECO:0000313" key="2">
    <source>
        <dbReference type="EMBL" id="CZT15453.1"/>
    </source>
</evidence>
<feature type="region of interest" description="Disordered" evidence="1">
    <location>
        <begin position="442"/>
        <end position="605"/>
    </location>
</feature>
<dbReference type="EMBL" id="FJUY01000001">
    <property type="protein sequence ID" value="CZT15453.1"/>
    <property type="molecule type" value="Genomic_DNA"/>
</dbReference>
<feature type="compositionally biased region" description="Low complexity" evidence="1">
    <location>
        <begin position="442"/>
        <end position="457"/>
    </location>
</feature>
<keyword evidence="3" id="KW-1185">Reference proteome</keyword>
<dbReference type="GeneID" id="35606650"/>
<evidence type="ECO:0000256" key="1">
    <source>
        <dbReference type="SAM" id="MobiDB-lite"/>
    </source>
</evidence>
<feature type="compositionally biased region" description="Polar residues" evidence="1">
    <location>
        <begin position="464"/>
        <end position="476"/>
    </location>
</feature>
<feature type="compositionally biased region" description="Basic and acidic residues" evidence="1">
    <location>
        <begin position="519"/>
        <end position="538"/>
    </location>
</feature>
<feature type="compositionally biased region" description="Basic residues" evidence="1">
    <location>
        <begin position="586"/>
        <end position="596"/>
    </location>
</feature>
<feature type="compositionally biased region" description="Low complexity" evidence="1">
    <location>
        <begin position="76"/>
        <end position="92"/>
    </location>
</feature>
<dbReference type="AlphaFoldDB" id="A0A2D3V5A9"/>
<gene>
    <name evidence="2" type="ORF">RCC_12091</name>
</gene>
<name>A0A2D3V5A9_9PEZI</name>
<protein>
    <submittedName>
        <fullName evidence="2">Uncharacterized protein</fullName>
    </submittedName>
</protein>
<accession>A0A2D3V5A9</accession>
<reference evidence="2 3" key="1">
    <citation type="submission" date="2016-03" db="EMBL/GenBank/DDBJ databases">
        <authorList>
            <person name="Ploux O."/>
        </authorList>
    </citation>
    <scope>NUCLEOTIDE SEQUENCE [LARGE SCALE GENOMIC DNA]</scope>
    <source>
        <strain evidence="2 3">URUG2</strain>
    </source>
</reference>
<proteinExistence type="predicted"/>
<feature type="compositionally biased region" description="Basic and acidic residues" evidence="1">
    <location>
        <begin position="571"/>
        <end position="585"/>
    </location>
</feature>
<organism evidence="2 3">
    <name type="scientific">Ramularia collo-cygni</name>
    <dbReference type="NCBI Taxonomy" id="112498"/>
    <lineage>
        <taxon>Eukaryota</taxon>
        <taxon>Fungi</taxon>
        <taxon>Dikarya</taxon>
        <taxon>Ascomycota</taxon>
        <taxon>Pezizomycotina</taxon>
        <taxon>Dothideomycetes</taxon>
        <taxon>Dothideomycetidae</taxon>
        <taxon>Mycosphaerellales</taxon>
        <taxon>Mycosphaerellaceae</taxon>
        <taxon>Ramularia</taxon>
    </lineage>
</organism>
<dbReference type="Proteomes" id="UP000225277">
    <property type="component" value="Unassembled WGS sequence"/>
</dbReference>
<evidence type="ECO:0000313" key="3">
    <source>
        <dbReference type="Proteomes" id="UP000225277"/>
    </source>
</evidence>
<dbReference type="STRING" id="112498.A0A2D3V5A9"/>